<dbReference type="InterPro" id="IPR002220">
    <property type="entry name" value="DapA-like"/>
</dbReference>
<dbReference type="PROSITE" id="PS00666">
    <property type="entry name" value="DHDPS_2"/>
    <property type="match status" value="1"/>
</dbReference>
<evidence type="ECO:0000256" key="9">
    <source>
        <dbReference type="ARBA" id="ARBA00023239"/>
    </source>
</evidence>
<keyword evidence="10 12" id="KW-0704">Schiff base</keyword>
<dbReference type="InterPro" id="IPR005263">
    <property type="entry name" value="DapA"/>
</dbReference>
<evidence type="ECO:0000256" key="15">
    <source>
        <dbReference type="PIRSR" id="PIRSR001365-2"/>
    </source>
</evidence>
<comment type="pathway">
    <text evidence="2 12">Amino-acid biosynthesis; L-lysine biosynthesis via DAP pathway; (S)-tetrahydrodipicolinate from L-aspartate: step 3/4.</text>
</comment>
<dbReference type="OrthoDB" id="9782828at2"/>
<evidence type="ECO:0000256" key="7">
    <source>
        <dbReference type="ARBA" id="ARBA00022915"/>
    </source>
</evidence>
<evidence type="ECO:0000256" key="14">
    <source>
        <dbReference type="PIRSR" id="PIRSR001365-1"/>
    </source>
</evidence>
<dbReference type="PANTHER" id="PTHR12128">
    <property type="entry name" value="DIHYDRODIPICOLINATE SYNTHASE"/>
    <property type="match status" value="1"/>
</dbReference>
<feature type="site" description="Part of a proton relay during catalysis" evidence="12">
    <location>
        <position position="111"/>
    </location>
</feature>
<name>A0A4Q2K4E6_9FIRM</name>
<feature type="site" description="Part of a proton relay during catalysis" evidence="12">
    <location>
        <position position="48"/>
    </location>
</feature>
<dbReference type="NCBIfam" id="TIGR00674">
    <property type="entry name" value="dapA"/>
    <property type="match status" value="1"/>
</dbReference>
<dbReference type="RefSeq" id="WP_129227251.1">
    <property type="nucleotide sequence ID" value="NZ_SDOZ01000005.1"/>
</dbReference>
<feature type="binding site" evidence="12 15">
    <location>
        <position position="49"/>
    </location>
    <ligand>
        <name>pyruvate</name>
        <dbReference type="ChEBI" id="CHEBI:15361"/>
    </ligand>
</feature>
<dbReference type="AlphaFoldDB" id="A0A4Q2K4E6"/>
<keyword evidence="5 12" id="KW-0963">Cytoplasm</keyword>
<dbReference type="PIRSF" id="PIRSF001365">
    <property type="entry name" value="DHDPS"/>
    <property type="match status" value="1"/>
</dbReference>
<evidence type="ECO:0000256" key="12">
    <source>
        <dbReference type="HAMAP-Rule" id="MF_00418"/>
    </source>
</evidence>
<dbReference type="Pfam" id="PF00701">
    <property type="entry name" value="DHDPS"/>
    <property type="match status" value="1"/>
</dbReference>
<feature type="binding site" evidence="12 15">
    <location>
        <position position="207"/>
    </location>
    <ligand>
        <name>pyruvate</name>
        <dbReference type="ChEBI" id="CHEBI:15361"/>
    </ligand>
</feature>
<dbReference type="Proteomes" id="UP000291269">
    <property type="component" value="Unassembled WGS sequence"/>
</dbReference>
<gene>
    <name evidence="12" type="primary">dapA</name>
    <name evidence="16" type="ORF">ESZ91_11025</name>
</gene>
<evidence type="ECO:0000313" key="16">
    <source>
        <dbReference type="EMBL" id="RXZ57878.1"/>
    </source>
</evidence>
<evidence type="ECO:0000256" key="10">
    <source>
        <dbReference type="ARBA" id="ARBA00023270"/>
    </source>
</evidence>
<dbReference type="GO" id="GO:0019877">
    <property type="term" value="P:diaminopimelate biosynthetic process"/>
    <property type="evidence" value="ECO:0007669"/>
    <property type="project" value="UniProtKB-UniRule"/>
</dbReference>
<reference evidence="16 17" key="1">
    <citation type="journal article" date="2019" name="Gut">
        <title>Antibiotics-induced monodominance of a novel gut bacterial order.</title>
        <authorList>
            <person name="Hildebrand F."/>
            <person name="Moitinho-Silva L."/>
            <person name="Blasche S."/>
            <person name="Jahn M.T."/>
            <person name="Gossmann T.I."/>
            <person name="Heuerta-Cepas J."/>
            <person name="Hercog R."/>
            <person name="Luetge M."/>
            <person name="Bahram M."/>
            <person name="Pryszlak A."/>
            <person name="Alves R.J."/>
            <person name="Waszak S.M."/>
            <person name="Zhu A."/>
            <person name="Ye L."/>
            <person name="Costea P.I."/>
            <person name="Aalvink S."/>
            <person name="Belzer C."/>
            <person name="Forslund S.K."/>
            <person name="Sunagawa S."/>
            <person name="Hentschel U."/>
            <person name="Merten C."/>
            <person name="Patil K.R."/>
            <person name="Benes V."/>
            <person name="Bork P."/>
        </authorList>
    </citation>
    <scope>NUCLEOTIDE SEQUENCE [LARGE SCALE GENOMIC DNA]</scope>
    <source>
        <strain evidence="16 17">HDS1380</strain>
    </source>
</reference>
<protein>
    <recommendedName>
        <fullName evidence="4 12">4-hydroxy-tetrahydrodipicolinate synthase</fullName>
        <shortName evidence="12">HTPA synthase</shortName>
        <ecNumber evidence="4 12">4.3.3.7</ecNumber>
    </recommendedName>
</protein>
<evidence type="ECO:0000256" key="5">
    <source>
        <dbReference type="ARBA" id="ARBA00022490"/>
    </source>
</evidence>
<comment type="function">
    <text evidence="1 12">Catalyzes the condensation of (S)-aspartate-beta-semialdehyde [(S)-ASA] and pyruvate to 4-hydroxy-tetrahydrodipicolinate (HTPA).</text>
</comment>
<evidence type="ECO:0000256" key="2">
    <source>
        <dbReference type="ARBA" id="ARBA00005120"/>
    </source>
</evidence>
<dbReference type="GO" id="GO:0009089">
    <property type="term" value="P:lysine biosynthetic process via diaminopimelate"/>
    <property type="evidence" value="ECO:0007669"/>
    <property type="project" value="UniProtKB-UniRule"/>
</dbReference>
<dbReference type="PROSITE" id="PS00665">
    <property type="entry name" value="DHDPS_1"/>
    <property type="match status" value="1"/>
</dbReference>
<dbReference type="UniPathway" id="UPA00034">
    <property type="reaction ID" value="UER00017"/>
</dbReference>
<dbReference type="EMBL" id="SDOZ01000005">
    <property type="protein sequence ID" value="RXZ57878.1"/>
    <property type="molecule type" value="Genomic_DNA"/>
</dbReference>
<dbReference type="SMART" id="SM01130">
    <property type="entry name" value="DHDPS"/>
    <property type="match status" value="1"/>
</dbReference>
<keyword evidence="7 12" id="KW-0220">Diaminopimelate biosynthesis</keyword>
<dbReference type="Gene3D" id="3.20.20.70">
    <property type="entry name" value="Aldolase class I"/>
    <property type="match status" value="1"/>
</dbReference>
<dbReference type="PANTHER" id="PTHR12128:SF66">
    <property type="entry name" value="4-HYDROXY-2-OXOGLUTARATE ALDOLASE, MITOCHONDRIAL"/>
    <property type="match status" value="1"/>
</dbReference>
<sequence>MQNLIFKGVATALVTPFLPTGEINFTALENLIESQIEGGCDALLVGGTTGESAALSDEEKSAIASFAAKIIRKRVPLIAGAGSNYTAKAAKNCAEMEKAGADALLLVTPYYNKCTKKGLIAHYKECAKASALPFILYNVPQRTGVNILPETYEDLLKIPNVKAVKEASGDVRQASRIRNLYKDDLALYCGCDELMPSMLAIGASGAISVLSNICPRGVHDICARYFSGDSEKSLELHNAYSKLTEALFREVNPVPVKAALNILKKDAGGLRLPLTEADKETKNILKKEIALLQCAGLCQ</sequence>
<dbReference type="HAMAP" id="MF_00418">
    <property type="entry name" value="DapA"/>
    <property type="match status" value="1"/>
</dbReference>
<keyword evidence="17" id="KW-1185">Reference proteome</keyword>
<accession>A0A4Q2K4E6</accession>
<dbReference type="GO" id="GO:0005829">
    <property type="term" value="C:cytosol"/>
    <property type="evidence" value="ECO:0007669"/>
    <property type="project" value="TreeGrafter"/>
</dbReference>
<keyword evidence="9 12" id="KW-0456">Lyase</keyword>
<dbReference type="EC" id="4.3.3.7" evidence="4 12"/>
<evidence type="ECO:0000256" key="3">
    <source>
        <dbReference type="ARBA" id="ARBA00007592"/>
    </source>
</evidence>
<evidence type="ECO:0000256" key="1">
    <source>
        <dbReference type="ARBA" id="ARBA00003294"/>
    </source>
</evidence>
<feature type="active site" description="Schiff-base intermediate with substrate" evidence="12 14">
    <location>
        <position position="165"/>
    </location>
</feature>
<dbReference type="InterPro" id="IPR020624">
    <property type="entry name" value="Schiff_base-form_aldolases_CS"/>
</dbReference>
<keyword evidence="8 12" id="KW-0457">Lysine biosynthesis</keyword>
<dbReference type="CDD" id="cd00950">
    <property type="entry name" value="DHDPS"/>
    <property type="match status" value="1"/>
</dbReference>
<evidence type="ECO:0000256" key="8">
    <source>
        <dbReference type="ARBA" id="ARBA00023154"/>
    </source>
</evidence>
<dbReference type="InterPro" id="IPR013785">
    <property type="entry name" value="Aldolase_TIM"/>
</dbReference>
<keyword evidence="6 12" id="KW-0028">Amino-acid biosynthesis</keyword>
<evidence type="ECO:0000256" key="11">
    <source>
        <dbReference type="ARBA" id="ARBA00047836"/>
    </source>
</evidence>
<organism evidence="16 17">
    <name type="scientific">Candidatus Borkfalkia ceftriaxoniphila</name>
    <dbReference type="NCBI Taxonomy" id="2508949"/>
    <lineage>
        <taxon>Bacteria</taxon>
        <taxon>Bacillati</taxon>
        <taxon>Bacillota</taxon>
        <taxon>Clostridia</taxon>
        <taxon>Christensenellales</taxon>
        <taxon>Christensenellaceae</taxon>
        <taxon>Candidatus Borkfalkia</taxon>
    </lineage>
</organism>
<comment type="catalytic activity">
    <reaction evidence="11 12">
        <text>L-aspartate 4-semialdehyde + pyruvate = (2S,4S)-4-hydroxy-2,3,4,5-tetrahydrodipicolinate + H2O + H(+)</text>
        <dbReference type="Rhea" id="RHEA:34171"/>
        <dbReference type="ChEBI" id="CHEBI:15361"/>
        <dbReference type="ChEBI" id="CHEBI:15377"/>
        <dbReference type="ChEBI" id="CHEBI:15378"/>
        <dbReference type="ChEBI" id="CHEBI:67139"/>
        <dbReference type="ChEBI" id="CHEBI:537519"/>
        <dbReference type="EC" id="4.3.3.7"/>
    </reaction>
</comment>
<comment type="similarity">
    <text evidence="3 12 13">Belongs to the DapA family.</text>
</comment>
<feature type="active site" description="Proton donor/acceptor" evidence="12 14">
    <location>
        <position position="137"/>
    </location>
</feature>
<comment type="subcellular location">
    <subcellularLocation>
        <location evidence="12">Cytoplasm</location>
    </subcellularLocation>
</comment>
<comment type="subunit">
    <text evidence="12">Homotetramer; dimer of dimers.</text>
</comment>
<evidence type="ECO:0000256" key="6">
    <source>
        <dbReference type="ARBA" id="ARBA00022605"/>
    </source>
</evidence>
<evidence type="ECO:0000256" key="4">
    <source>
        <dbReference type="ARBA" id="ARBA00012086"/>
    </source>
</evidence>
<dbReference type="PRINTS" id="PR00146">
    <property type="entry name" value="DHPICSNTHASE"/>
</dbReference>
<comment type="caution">
    <text evidence="12">Was originally thought to be a dihydrodipicolinate synthase (DHDPS), catalyzing the condensation of (S)-aspartate-beta-semialdehyde [(S)-ASA] and pyruvate to dihydrodipicolinate (DHDP). However, it was shown in E.coli that the product of the enzymatic reaction is not dihydrodipicolinate but in fact (4S)-4-hydroxy-2,3,4,5-tetrahydro-(2S)-dipicolinic acid (HTPA), and that the consecutive dehydration reaction leading to DHDP is not spontaneous but catalyzed by DapB.</text>
</comment>
<dbReference type="InterPro" id="IPR020625">
    <property type="entry name" value="Schiff_base-form_aldolases_AS"/>
</dbReference>
<dbReference type="SUPFAM" id="SSF51569">
    <property type="entry name" value="Aldolase"/>
    <property type="match status" value="1"/>
</dbReference>
<evidence type="ECO:0000256" key="13">
    <source>
        <dbReference type="PIRNR" id="PIRNR001365"/>
    </source>
</evidence>
<dbReference type="GO" id="GO:0008840">
    <property type="term" value="F:4-hydroxy-tetrahydrodipicolinate synthase activity"/>
    <property type="evidence" value="ECO:0007669"/>
    <property type="project" value="UniProtKB-UniRule"/>
</dbReference>
<evidence type="ECO:0000313" key="17">
    <source>
        <dbReference type="Proteomes" id="UP000291269"/>
    </source>
</evidence>
<comment type="caution">
    <text evidence="16">The sequence shown here is derived from an EMBL/GenBank/DDBJ whole genome shotgun (WGS) entry which is preliminary data.</text>
</comment>
<proteinExistence type="inferred from homology"/>